<dbReference type="AlphaFoldDB" id="A0A1G6KQN5"/>
<feature type="region of interest" description="Disordered" evidence="1">
    <location>
        <begin position="1"/>
        <end position="35"/>
    </location>
</feature>
<reference evidence="3" key="1">
    <citation type="submission" date="2016-10" db="EMBL/GenBank/DDBJ databases">
        <authorList>
            <person name="Varghese N."/>
            <person name="Submissions S."/>
        </authorList>
    </citation>
    <scope>NUCLEOTIDE SEQUENCE [LARGE SCALE GENOMIC DNA]</scope>
    <source>
        <strain evidence="3">DSM 11005</strain>
    </source>
</reference>
<sequence>MKQSVPQAGTKRESVDDLPGGTGRKGNGKAGGGYAEDEVIQDDTFSYDGYQVVRGEFFAHIYEPSLCFNRSRVYVNMGCLKRMQDVDYVQILVNAEEKKLVIRPAGEDEKDAFLWCSIRNAVRRPKQITCRVFFAKIVHLMSWNADYRYKLLGKIIRSGDEKLAVFDLNATEIYVRTAKEGEKPKTARKPVFPAEWENQFGLPVEEHRKQLQVNIFKGYTVFGIREHKESTDEAAVDNSTGGEA</sequence>
<evidence type="ECO:0000313" key="3">
    <source>
        <dbReference type="Proteomes" id="UP000198943"/>
    </source>
</evidence>
<name>A0A1G6KQN5_9FIRM</name>
<accession>A0A1G6KQN5</accession>
<gene>
    <name evidence="2" type="ORF">SAMN04487864_10527</name>
</gene>
<proteinExistence type="predicted"/>
<organism evidence="2 3">
    <name type="scientific">Succiniclasticum ruminis</name>
    <dbReference type="NCBI Taxonomy" id="40841"/>
    <lineage>
        <taxon>Bacteria</taxon>
        <taxon>Bacillati</taxon>
        <taxon>Bacillota</taxon>
        <taxon>Negativicutes</taxon>
        <taxon>Acidaminococcales</taxon>
        <taxon>Acidaminococcaceae</taxon>
        <taxon>Succiniclasticum</taxon>
    </lineage>
</organism>
<feature type="compositionally biased region" description="Gly residues" evidence="1">
    <location>
        <begin position="20"/>
        <end position="34"/>
    </location>
</feature>
<evidence type="ECO:0000256" key="1">
    <source>
        <dbReference type="SAM" id="MobiDB-lite"/>
    </source>
</evidence>
<dbReference type="Proteomes" id="UP000198943">
    <property type="component" value="Unassembled WGS sequence"/>
</dbReference>
<evidence type="ECO:0000313" key="2">
    <source>
        <dbReference type="EMBL" id="SDC32825.1"/>
    </source>
</evidence>
<protein>
    <submittedName>
        <fullName evidence="2">Uncharacterized protein</fullName>
    </submittedName>
</protein>
<dbReference type="EMBL" id="FMYW01000005">
    <property type="protein sequence ID" value="SDC32825.1"/>
    <property type="molecule type" value="Genomic_DNA"/>
</dbReference>
<keyword evidence="3" id="KW-1185">Reference proteome</keyword>
<dbReference type="RefSeq" id="WP_218118186.1">
    <property type="nucleotide sequence ID" value="NZ_FMYW01000005.1"/>
</dbReference>